<comment type="caution">
    <text evidence="4">The sequence shown here is derived from an EMBL/GenBank/DDBJ whole genome shotgun (WGS) entry which is preliminary data.</text>
</comment>
<keyword evidence="5" id="KW-1185">Reference proteome</keyword>
<dbReference type="eggNOG" id="COG1520">
    <property type="taxonomic scope" value="Bacteria"/>
</dbReference>
<evidence type="ECO:0000256" key="2">
    <source>
        <dbReference type="SAM" id="MobiDB-lite"/>
    </source>
</evidence>
<dbReference type="InterPro" id="IPR015943">
    <property type="entry name" value="WD40/YVTN_repeat-like_dom_sf"/>
</dbReference>
<feature type="region of interest" description="Disordered" evidence="2">
    <location>
        <begin position="234"/>
        <end position="258"/>
    </location>
</feature>
<gene>
    <name evidence="4" type="ORF">IX39_13600</name>
</gene>
<protein>
    <submittedName>
        <fullName evidence="4">Secretion protein</fullName>
    </submittedName>
</protein>
<dbReference type="PANTHER" id="PTHR42754:SF1">
    <property type="entry name" value="LIPOPROTEIN"/>
    <property type="match status" value="1"/>
</dbReference>
<dbReference type="Proteomes" id="UP000028713">
    <property type="component" value="Unassembled WGS sequence"/>
</dbReference>
<dbReference type="Pfam" id="PF18962">
    <property type="entry name" value="Por_Secre_tail"/>
    <property type="match status" value="1"/>
</dbReference>
<sequence length="540" mass="60175">MKKLYMSTFLICTTAVLYSQEVVWQKDIKSSTQDFLSQVTTTVDQQYLITGSSIQSKKITTENKQNNGYDFHLVKLNQQGEEAWEKYFSGQNHDFLSSTISTQEGGFLLAGTSYSSKGLDKKDDSKGGSDIWLIRINEFGDELWQKTLGTSQDEEARSVIQTADLGFMVAGNIQNSSNGFGSKDVIVSRLDKNGKLLSESILGGKGLDEVEKMIPTPDGGALLGIYSRSSEIRGTGSGATAKNSSSENPNPVSRYPKSTENYGEGDYWIVKLNNDGKVEWERNFGGKGDDHVRTMAFTSSGYIIGGESRSERSGNKTVGIEEGTDLWLISLNTKGDEQWQKSYNFKNRDILMGMNVITGKPSTDNRQPSTKGILLGGYTQAEGKIEADDETFWMLYIDNDGNEQWRKHVKGESRKKEERLSDLKMNKDGSIVLAGTSAEELGKENWKIVKLGDSQIDQLIEKQDMKIYPNPVSDYCYVEIGFEFKEADITLYDMGGRQLQSLKTKNKVTKINTQNLIQGAYLITVKTDDNQTANAKLIKK</sequence>
<evidence type="ECO:0000256" key="1">
    <source>
        <dbReference type="ARBA" id="ARBA00022729"/>
    </source>
</evidence>
<dbReference type="STRING" id="236814.IX39_13600"/>
<feature type="compositionally biased region" description="Polar residues" evidence="2">
    <location>
        <begin position="238"/>
        <end position="258"/>
    </location>
</feature>
<dbReference type="PANTHER" id="PTHR42754">
    <property type="entry name" value="ENDOGLUCANASE"/>
    <property type="match status" value="1"/>
</dbReference>
<name>A0A085Z204_9FLAO</name>
<dbReference type="NCBIfam" id="TIGR04183">
    <property type="entry name" value="Por_Secre_tail"/>
    <property type="match status" value="1"/>
</dbReference>
<keyword evidence="1" id="KW-0732">Signal</keyword>
<feature type="domain" description="Secretion system C-terminal sorting" evidence="3">
    <location>
        <begin position="467"/>
        <end position="538"/>
    </location>
</feature>
<dbReference type="InterPro" id="IPR011047">
    <property type="entry name" value="Quinoprotein_ADH-like_sf"/>
</dbReference>
<dbReference type="AlphaFoldDB" id="A0A085Z204"/>
<dbReference type="InterPro" id="IPR026444">
    <property type="entry name" value="Secre_tail"/>
</dbReference>
<dbReference type="Gene3D" id="2.130.10.10">
    <property type="entry name" value="YVTN repeat-like/Quinoprotein amine dehydrogenase"/>
    <property type="match status" value="1"/>
</dbReference>
<accession>A0A085Z204</accession>
<dbReference type="RefSeq" id="WP_034677685.1">
    <property type="nucleotide sequence ID" value="NZ_JPRP01000002.1"/>
</dbReference>
<evidence type="ECO:0000313" key="4">
    <source>
        <dbReference type="EMBL" id="KFE98467.1"/>
    </source>
</evidence>
<proteinExistence type="predicted"/>
<evidence type="ECO:0000259" key="3">
    <source>
        <dbReference type="Pfam" id="PF18962"/>
    </source>
</evidence>
<organism evidence="4 5">
    <name type="scientific">Chryseobacterium formosense</name>
    <dbReference type="NCBI Taxonomy" id="236814"/>
    <lineage>
        <taxon>Bacteria</taxon>
        <taxon>Pseudomonadati</taxon>
        <taxon>Bacteroidota</taxon>
        <taxon>Flavobacteriia</taxon>
        <taxon>Flavobacteriales</taxon>
        <taxon>Weeksellaceae</taxon>
        <taxon>Chryseobacterium group</taxon>
        <taxon>Chryseobacterium</taxon>
    </lineage>
</organism>
<dbReference type="SUPFAM" id="SSF50998">
    <property type="entry name" value="Quinoprotein alcohol dehydrogenase-like"/>
    <property type="match status" value="1"/>
</dbReference>
<dbReference type="EMBL" id="JPRP01000002">
    <property type="protein sequence ID" value="KFE98467.1"/>
    <property type="molecule type" value="Genomic_DNA"/>
</dbReference>
<evidence type="ECO:0000313" key="5">
    <source>
        <dbReference type="Proteomes" id="UP000028713"/>
    </source>
</evidence>
<reference evidence="4 5" key="1">
    <citation type="submission" date="2014-07" db="EMBL/GenBank/DDBJ databases">
        <title>Genome of Chryseobacterium formosense LMG 24722.</title>
        <authorList>
            <person name="Pipes S.E."/>
            <person name="Stropko S.J."/>
            <person name="Newman J.D."/>
        </authorList>
    </citation>
    <scope>NUCLEOTIDE SEQUENCE [LARGE SCALE GENOMIC DNA]</scope>
    <source>
        <strain evidence="4 5">LMG 24722</strain>
    </source>
</reference>